<keyword evidence="1" id="KW-0812">Transmembrane</keyword>
<comment type="caution">
    <text evidence="2">The sequence shown here is derived from an EMBL/GenBank/DDBJ whole genome shotgun (WGS) entry which is preliminary data.</text>
</comment>
<protein>
    <submittedName>
        <fullName evidence="2">Uncharacterized protein</fullName>
    </submittedName>
</protein>
<accession>R9LHQ1</accession>
<dbReference type="PATRIC" id="fig|1235795.3.peg.534"/>
<feature type="transmembrane region" description="Helical" evidence="1">
    <location>
        <begin position="6"/>
        <end position="27"/>
    </location>
</feature>
<evidence type="ECO:0000313" key="3">
    <source>
        <dbReference type="Proteomes" id="UP000019598"/>
    </source>
</evidence>
<dbReference type="STRING" id="1235795.C812_00579"/>
<evidence type="ECO:0000313" key="2">
    <source>
        <dbReference type="EMBL" id="EOS58260.1"/>
    </source>
</evidence>
<reference evidence="2 3" key="1">
    <citation type="submission" date="2013-04" db="EMBL/GenBank/DDBJ databases">
        <title>The Genome Sequence of Paenibacillus barengoltzii G22.</title>
        <authorList>
            <consortium name="The Broad Institute Genomics Platform"/>
            <consortium name="The Broad Institute Genome Sequencing Center for Infectious Disease"/>
            <person name="Earl A."/>
            <person name="Xavier R."/>
            <person name="Elson C."/>
            <person name="Duck W."/>
            <person name="Walker B."/>
            <person name="Young S."/>
            <person name="Zeng Q."/>
            <person name="Gargeya S."/>
            <person name="Fitzgerald M."/>
            <person name="Haas B."/>
            <person name="Abouelleil A."/>
            <person name="Allen A.W."/>
            <person name="Alvarado L."/>
            <person name="Arachchi H.M."/>
            <person name="Berlin A.M."/>
            <person name="Chapman S.B."/>
            <person name="Gainer-Dewar J."/>
            <person name="Goldberg J."/>
            <person name="Griggs A."/>
            <person name="Gujja S."/>
            <person name="Hansen M."/>
            <person name="Howarth C."/>
            <person name="Imamovic A."/>
            <person name="Ireland A."/>
            <person name="Larimer J."/>
            <person name="McCowan C."/>
            <person name="Murphy C."/>
            <person name="Pearson M."/>
            <person name="Poon T.W."/>
            <person name="Priest M."/>
            <person name="Roberts A."/>
            <person name="Saif S."/>
            <person name="Shea T."/>
            <person name="Sisk P."/>
            <person name="Sykes S."/>
            <person name="Wortman J."/>
            <person name="Nusbaum C."/>
            <person name="Birren B."/>
        </authorList>
    </citation>
    <scope>NUCLEOTIDE SEQUENCE [LARGE SCALE GENOMIC DNA]</scope>
    <source>
        <strain evidence="2 3">G22</strain>
    </source>
</reference>
<dbReference type="AlphaFoldDB" id="R9LHQ1"/>
<organism evidence="2 3">
    <name type="scientific">Paenibacillus barengoltzii G22</name>
    <dbReference type="NCBI Taxonomy" id="1235795"/>
    <lineage>
        <taxon>Bacteria</taxon>
        <taxon>Bacillati</taxon>
        <taxon>Bacillota</taxon>
        <taxon>Bacilli</taxon>
        <taxon>Bacillales</taxon>
        <taxon>Paenibacillaceae</taxon>
        <taxon>Paenibacillus</taxon>
    </lineage>
</organism>
<sequence length="29" mass="3220">MSSIFLLKIVANVIILLGIVIFMNVSIEE</sequence>
<keyword evidence="1" id="KW-1133">Transmembrane helix</keyword>
<proteinExistence type="predicted"/>
<dbReference type="HOGENOM" id="CLU_3409796_0_0_9"/>
<dbReference type="EMBL" id="ASSZ01000010">
    <property type="protein sequence ID" value="EOS58260.1"/>
    <property type="molecule type" value="Genomic_DNA"/>
</dbReference>
<keyword evidence="1" id="KW-0472">Membrane</keyword>
<gene>
    <name evidence="2" type="ORF">C812_00579</name>
</gene>
<name>R9LHQ1_9BACL</name>
<dbReference type="Proteomes" id="UP000019598">
    <property type="component" value="Unassembled WGS sequence"/>
</dbReference>
<evidence type="ECO:0000256" key="1">
    <source>
        <dbReference type="SAM" id="Phobius"/>
    </source>
</evidence>